<dbReference type="OrthoDB" id="1700726at2759"/>
<evidence type="ECO:0000313" key="5">
    <source>
        <dbReference type="Proteomes" id="UP000011777"/>
    </source>
</evidence>
<dbReference type="GO" id="GO:0004467">
    <property type="term" value="F:long-chain fatty acid-CoA ligase activity"/>
    <property type="evidence" value="ECO:0007669"/>
    <property type="project" value="TreeGrafter"/>
</dbReference>
<dbReference type="PANTHER" id="PTHR43272:SF33">
    <property type="entry name" value="AMP-BINDING DOMAIN-CONTAINING PROTEIN-RELATED"/>
    <property type="match status" value="1"/>
</dbReference>
<dbReference type="STRING" id="1245528.M3J2G0"/>
<reference evidence="4 5" key="1">
    <citation type="submission" date="2013-02" db="EMBL/GenBank/DDBJ databases">
        <title>Genome sequence of Candida maltosa Xu316, a potential industrial strain for xylitol and ethanol production.</title>
        <authorList>
            <person name="Yu J."/>
            <person name="Wang Q."/>
            <person name="Geng X."/>
            <person name="Bao W."/>
            <person name="He P."/>
            <person name="Cai J."/>
        </authorList>
    </citation>
    <scope>NUCLEOTIDE SEQUENCE [LARGE SCALE GENOMIC DNA]</scope>
    <source>
        <strain evidence="5">Xu316</strain>
    </source>
</reference>
<evidence type="ECO:0000313" key="4">
    <source>
        <dbReference type="EMBL" id="EMG46048.1"/>
    </source>
</evidence>
<gene>
    <name evidence="4" type="ORF">G210_3724</name>
</gene>
<dbReference type="eggNOG" id="KOG1256">
    <property type="taxonomic scope" value="Eukaryota"/>
</dbReference>
<dbReference type="OMA" id="LECCWDI"/>
<dbReference type="HOGENOM" id="CLU_000022_45_4_1"/>
<protein>
    <recommendedName>
        <fullName evidence="3">AMP-dependent synthetase/ligase domain-containing protein</fullName>
    </recommendedName>
</protein>
<evidence type="ECO:0000259" key="3">
    <source>
        <dbReference type="Pfam" id="PF00501"/>
    </source>
</evidence>
<keyword evidence="5" id="KW-1185">Reference proteome</keyword>
<dbReference type="Pfam" id="PF00501">
    <property type="entry name" value="AMP-binding"/>
    <property type="match status" value="1"/>
</dbReference>
<dbReference type="GO" id="GO:0005783">
    <property type="term" value="C:endoplasmic reticulum"/>
    <property type="evidence" value="ECO:0007669"/>
    <property type="project" value="TreeGrafter"/>
</dbReference>
<dbReference type="PANTHER" id="PTHR43272">
    <property type="entry name" value="LONG-CHAIN-FATTY-ACID--COA LIGASE"/>
    <property type="match status" value="1"/>
</dbReference>
<keyword evidence="2" id="KW-0067">ATP-binding</keyword>
<sequence length="748" mass="84435">MSSSIFNSPQYTRQSAVGQLPLGRNVTKAVELKGTRKDGSSNIFRNKAVVDHLIANIHPDLNTHHKLFNNAAELYADRPCLGKRPYDYHTHKSEDRFEYLTYAEVKAKKDNIGAGFIRCLLANPFLDPSLESHRKVVNHLRDWPTFGINKTARENTDCEIEKNASFILTLFAVNRMEWVLTDLACSSFSITNTALYDTLGPDVSQYILELTQSPIVVCTHDKIQVLLNLKKKYPQQTKSVISIVSMDPIDLVSQGTIEEAYELGVSILDLEQVEKMGKEDPINELPPNPDTLFTVSFTSGTTGNRPKGVMVHHGCAAAYISALMTYEPQAQPGERAFIFLPLTHLYERQTSGFAVCSGYYLGFPQTNLGHSNINAFNSMIADLKIFQPTYMSIVPRLLTRLEAFIKSKIKELPEREQQKVNHIIKYKMKQQSKRDGATGANSEYDSYPPYKALRELVGYQKLKWTQTASAPVAPTTLVYLKAALSIGVRQQYGLTESGAAITSTGDYEAVPGSCGSIAPTGDLKLGSASEMGYDIKKLEGEVLLRGPQMFKGYYYNYEETDKSINEDGWFHSGDVARIDPKTGRLTIVDRVKHFFKLSQGEYISPERIENRYLSSNPQISQLFVSGRSTESFLVAIVGVEYEKGLIFLNEEFGYNKIDMESHELLEILNRSDVKAKFLQKMNHAVRDKLNGFERLHNIFIEHEPLTVKREVVTPTMKIRRPIAAKFFKNEIDLMYTQGSLLDYNKHKL</sequence>
<proteinExistence type="predicted"/>
<dbReference type="Gene3D" id="3.40.50.12780">
    <property type="entry name" value="N-terminal domain of ligase-like"/>
    <property type="match status" value="1"/>
</dbReference>
<evidence type="ECO:0000256" key="1">
    <source>
        <dbReference type="ARBA" id="ARBA00022741"/>
    </source>
</evidence>
<evidence type="ECO:0000256" key="2">
    <source>
        <dbReference type="ARBA" id="ARBA00022840"/>
    </source>
</evidence>
<comment type="caution">
    <text evidence="4">The sequence shown here is derived from an EMBL/GenBank/DDBJ whole genome shotgun (WGS) entry which is preliminary data.</text>
</comment>
<keyword evidence="1" id="KW-0547">Nucleotide-binding</keyword>
<dbReference type="AlphaFoldDB" id="M3J2G0"/>
<organism evidence="4 5">
    <name type="scientific">Candida maltosa (strain Xu316)</name>
    <name type="common">Yeast</name>
    <dbReference type="NCBI Taxonomy" id="1245528"/>
    <lineage>
        <taxon>Eukaryota</taxon>
        <taxon>Fungi</taxon>
        <taxon>Dikarya</taxon>
        <taxon>Ascomycota</taxon>
        <taxon>Saccharomycotina</taxon>
        <taxon>Pichiomycetes</taxon>
        <taxon>Debaryomycetaceae</taxon>
        <taxon>Candida/Lodderomyces clade</taxon>
        <taxon>Candida</taxon>
    </lineage>
</organism>
<accession>M3J2G0</accession>
<dbReference type="InterPro" id="IPR000873">
    <property type="entry name" value="AMP-dep_synth/lig_dom"/>
</dbReference>
<dbReference type="InterPro" id="IPR042099">
    <property type="entry name" value="ANL_N_sf"/>
</dbReference>
<dbReference type="GO" id="GO:0016020">
    <property type="term" value="C:membrane"/>
    <property type="evidence" value="ECO:0007669"/>
    <property type="project" value="TreeGrafter"/>
</dbReference>
<dbReference type="Proteomes" id="UP000011777">
    <property type="component" value="Unassembled WGS sequence"/>
</dbReference>
<dbReference type="GO" id="GO:0005524">
    <property type="term" value="F:ATP binding"/>
    <property type="evidence" value="ECO:0007669"/>
    <property type="project" value="UniProtKB-KW"/>
</dbReference>
<feature type="domain" description="AMP-dependent synthetase/ligase" evidence="3">
    <location>
        <begin position="170"/>
        <end position="554"/>
    </location>
</feature>
<dbReference type="EMBL" id="AOGT01002182">
    <property type="protein sequence ID" value="EMG46048.1"/>
    <property type="molecule type" value="Genomic_DNA"/>
</dbReference>
<name>M3J2G0_CANMX</name>
<dbReference type="SUPFAM" id="SSF56801">
    <property type="entry name" value="Acetyl-CoA synthetase-like"/>
    <property type="match status" value="1"/>
</dbReference>